<proteinExistence type="predicted"/>
<accession>A0A7S3GMJ2</accession>
<name>A0A7S3GMJ2_9EUKA</name>
<dbReference type="EMBL" id="HBIB01050676">
    <property type="protein sequence ID" value="CAE0271068.1"/>
    <property type="molecule type" value="Transcribed_RNA"/>
</dbReference>
<dbReference type="AlphaFoldDB" id="A0A7S3GMJ2"/>
<gene>
    <name evidence="1" type="ORF">PBIL07802_LOCUS33424</name>
</gene>
<protein>
    <submittedName>
        <fullName evidence="1">Uncharacterized protein</fullName>
    </submittedName>
</protein>
<organism evidence="1">
    <name type="scientific">Palpitomonas bilix</name>
    <dbReference type="NCBI Taxonomy" id="652834"/>
    <lineage>
        <taxon>Eukaryota</taxon>
        <taxon>Eukaryota incertae sedis</taxon>
    </lineage>
</organism>
<sequence>MKKGGGVMRVDEVRNSFNSVLSRIHQIEERYDARQSELRRKAMEVEAVQSSTADVMEVKRRYESEIDRQRQQIEGFRSTLDHLVSHLQAMKKAKKKP</sequence>
<reference evidence="1" key="1">
    <citation type="submission" date="2021-01" db="EMBL/GenBank/DDBJ databases">
        <authorList>
            <person name="Corre E."/>
            <person name="Pelletier E."/>
            <person name="Niang G."/>
            <person name="Scheremetjew M."/>
            <person name="Finn R."/>
            <person name="Kale V."/>
            <person name="Holt S."/>
            <person name="Cochrane G."/>
            <person name="Meng A."/>
            <person name="Brown T."/>
            <person name="Cohen L."/>
        </authorList>
    </citation>
    <scope>NUCLEOTIDE SEQUENCE</scope>
    <source>
        <strain evidence="1">NIES-2562</strain>
    </source>
</reference>
<evidence type="ECO:0000313" key="1">
    <source>
        <dbReference type="EMBL" id="CAE0271068.1"/>
    </source>
</evidence>